<dbReference type="Pfam" id="PF01740">
    <property type="entry name" value="STAS"/>
    <property type="match status" value="1"/>
</dbReference>
<dbReference type="AlphaFoldDB" id="A0A5D3KE00"/>
<evidence type="ECO:0000313" key="9">
    <source>
        <dbReference type="Proteomes" id="UP000324758"/>
    </source>
</evidence>
<feature type="transmembrane region" description="Helical" evidence="5">
    <location>
        <begin position="114"/>
        <end position="138"/>
    </location>
</feature>
<evidence type="ECO:0000256" key="3">
    <source>
        <dbReference type="ARBA" id="ARBA00022989"/>
    </source>
</evidence>
<dbReference type="GO" id="GO:0016020">
    <property type="term" value="C:membrane"/>
    <property type="evidence" value="ECO:0007669"/>
    <property type="project" value="UniProtKB-SubCell"/>
</dbReference>
<reference evidence="8 9" key="1">
    <citation type="submission" date="2019-08" db="EMBL/GenBank/DDBJ databases">
        <title>Bradyrhizobium hipponensis sp. nov., a rhizobium isolated from a Lupinus angustifolius root nodule in Tunisia.</title>
        <authorList>
            <person name="Off K."/>
            <person name="Rejili M."/>
            <person name="Mars M."/>
            <person name="Brachmann A."/>
            <person name="Marin M."/>
        </authorList>
    </citation>
    <scope>NUCLEOTIDE SEQUENCE [LARGE SCALE GENOMIC DNA]</scope>
    <source>
        <strain evidence="8 9">CTAW71</strain>
    </source>
</reference>
<feature type="transmembrane region" description="Helical" evidence="5">
    <location>
        <begin position="54"/>
        <end position="76"/>
    </location>
</feature>
<dbReference type="CDD" id="cd07042">
    <property type="entry name" value="STAS_SulP_like_sulfate_transporter"/>
    <property type="match status" value="1"/>
</dbReference>
<protein>
    <submittedName>
        <fullName evidence="8">Cyclic nucleotide-binding domain-containing protein</fullName>
    </submittedName>
</protein>
<feature type="transmembrane region" description="Helical" evidence="5">
    <location>
        <begin position="150"/>
        <end position="173"/>
    </location>
</feature>
<dbReference type="SMART" id="SM00100">
    <property type="entry name" value="cNMP"/>
    <property type="match status" value="1"/>
</dbReference>
<dbReference type="RefSeq" id="WP_148773512.1">
    <property type="nucleotide sequence ID" value="NZ_VSSS01000027.1"/>
</dbReference>
<feature type="transmembrane region" description="Helical" evidence="5">
    <location>
        <begin position="406"/>
        <end position="438"/>
    </location>
</feature>
<keyword evidence="2 5" id="KW-0812">Transmembrane</keyword>
<evidence type="ECO:0000256" key="1">
    <source>
        <dbReference type="ARBA" id="ARBA00004141"/>
    </source>
</evidence>
<keyword evidence="9" id="KW-1185">Reference proteome</keyword>
<dbReference type="SUPFAM" id="SSF52091">
    <property type="entry name" value="SpoIIaa-like"/>
    <property type="match status" value="1"/>
</dbReference>
<sequence>MTDPAIGFDPVAGINPSVKRALNDMLGGGAASILTVTFGLSYSLLIFAGPLSPYLSYGIAATFISSAVLAAVIGLGSSLPFTIAAPDSSTAAVTGILAASLVEHIETANLSAPLLSPVLITLGLSTVLTGVVLCGLGLTRLGRAIRYVPYPVVGGFLGATGLLIALGAVRVITNYPVQLSTLPRFANGTTLLELGAACAMALVLYLTWHRSRNPFGLPIILVGGVVTAHLAFWISGVSLDGARSMGWTFQPPPQAAFMLPWHTGELAQYPWFAVPDLLGNLVAVIFVTASSTLFNTTGIEVAVHREANLERELNVTGAANILSGVLGGYTGCSSISRSILNFSSGGRGRLSGLTASVLSLLMLAIAPELLGFIPKFVLGGLLLYLGADQLHKWIIESRKRLSKLEYLSLVAIIVIIVAWGFVPGILIGVIIGCATFAFSAARVESIKYSFDGSEYRSSLDRSRDDQEVLLAHGGKIQGLNLQSYLFFGSANRLYQHVKQLLHERPECRYLLFDFKLVTGVDSSAAYSFAQIKRSAADLGVELILVHLSVAAEKVLRSSDFVGGSVTIIPELDRALEWCENELISQHQGLAQEEASLRDWFTGILDSEDDADELIRRCQRIEVEAGEVIVQAGDPADSMHFILDGRVGIMVPAEDDRTTRVRSLGRYTTIGEMGLVSQTPRSATIQAEVDSVLYVLNTHQFDAIREEDPALSHKLLTYFVSVMAERLTFANRTIAVLRR</sequence>
<feature type="domain" description="Cyclic nucleotide-binding" evidence="6">
    <location>
        <begin position="606"/>
        <end position="721"/>
    </location>
</feature>
<dbReference type="PROSITE" id="PS00889">
    <property type="entry name" value="CNMP_BINDING_2"/>
    <property type="match status" value="1"/>
</dbReference>
<dbReference type="Proteomes" id="UP000324758">
    <property type="component" value="Unassembled WGS sequence"/>
</dbReference>
<evidence type="ECO:0000256" key="5">
    <source>
        <dbReference type="SAM" id="Phobius"/>
    </source>
</evidence>
<proteinExistence type="predicted"/>
<dbReference type="InterPro" id="IPR036513">
    <property type="entry name" value="STAS_dom_sf"/>
</dbReference>
<feature type="transmembrane region" description="Helical" evidence="5">
    <location>
        <begin position="215"/>
        <end position="235"/>
    </location>
</feature>
<dbReference type="InterPro" id="IPR000595">
    <property type="entry name" value="cNMP-bd_dom"/>
</dbReference>
<evidence type="ECO:0000256" key="2">
    <source>
        <dbReference type="ARBA" id="ARBA00022692"/>
    </source>
</evidence>
<dbReference type="PROSITE" id="PS50801">
    <property type="entry name" value="STAS"/>
    <property type="match status" value="1"/>
</dbReference>
<feature type="transmembrane region" description="Helical" evidence="5">
    <location>
        <begin position="360"/>
        <end position="385"/>
    </location>
</feature>
<dbReference type="SUPFAM" id="SSF51206">
    <property type="entry name" value="cAMP-binding domain-like"/>
    <property type="match status" value="1"/>
</dbReference>
<dbReference type="InterPro" id="IPR014710">
    <property type="entry name" value="RmlC-like_jellyroll"/>
</dbReference>
<gene>
    <name evidence="8" type="ORF">FXB40_17895</name>
</gene>
<organism evidence="8 9">
    <name type="scientific">Bradyrhizobium rifense</name>
    <dbReference type="NCBI Taxonomy" id="515499"/>
    <lineage>
        <taxon>Bacteria</taxon>
        <taxon>Pseudomonadati</taxon>
        <taxon>Pseudomonadota</taxon>
        <taxon>Alphaproteobacteria</taxon>
        <taxon>Hyphomicrobiales</taxon>
        <taxon>Nitrobacteraceae</taxon>
        <taxon>Bradyrhizobium</taxon>
    </lineage>
</organism>
<feature type="transmembrane region" description="Helical" evidence="5">
    <location>
        <begin position="315"/>
        <end position="340"/>
    </location>
</feature>
<dbReference type="InterPro" id="IPR011547">
    <property type="entry name" value="SLC26A/SulP_dom"/>
</dbReference>
<name>A0A5D3KE00_9BRAD</name>
<dbReference type="CDD" id="cd00038">
    <property type="entry name" value="CAP_ED"/>
    <property type="match status" value="1"/>
</dbReference>
<accession>A0A5D3KE00</accession>
<keyword evidence="3 5" id="KW-1133">Transmembrane helix</keyword>
<dbReference type="OrthoDB" id="9771198at2"/>
<dbReference type="PANTHER" id="PTHR43310">
    <property type="entry name" value="SULFATE TRANSPORTER YBAR-RELATED"/>
    <property type="match status" value="1"/>
</dbReference>
<evidence type="ECO:0000256" key="4">
    <source>
        <dbReference type="ARBA" id="ARBA00023136"/>
    </source>
</evidence>
<evidence type="ECO:0000259" key="7">
    <source>
        <dbReference type="PROSITE" id="PS50801"/>
    </source>
</evidence>
<keyword evidence="4 5" id="KW-0472">Membrane</keyword>
<dbReference type="InterPro" id="IPR018488">
    <property type="entry name" value="cNMP-bd_CS"/>
</dbReference>
<evidence type="ECO:0000313" key="8">
    <source>
        <dbReference type="EMBL" id="TYL94554.1"/>
    </source>
</evidence>
<evidence type="ECO:0000259" key="6">
    <source>
        <dbReference type="PROSITE" id="PS50042"/>
    </source>
</evidence>
<dbReference type="Gene3D" id="3.30.750.24">
    <property type="entry name" value="STAS domain"/>
    <property type="match status" value="1"/>
</dbReference>
<feature type="transmembrane region" description="Helical" evidence="5">
    <location>
        <begin position="25"/>
        <end position="48"/>
    </location>
</feature>
<dbReference type="PROSITE" id="PS50042">
    <property type="entry name" value="CNMP_BINDING_3"/>
    <property type="match status" value="1"/>
</dbReference>
<dbReference type="InterPro" id="IPR052706">
    <property type="entry name" value="Membrane-Transporter-like"/>
</dbReference>
<dbReference type="InterPro" id="IPR002645">
    <property type="entry name" value="STAS_dom"/>
</dbReference>
<comment type="caution">
    <text evidence="8">The sequence shown here is derived from an EMBL/GenBank/DDBJ whole genome shotgun (WGS) entry which is preliminary data.</text>
</comment>
<dbReference type="Gene3D" id="2.60.120.10">
    <property type="entry name" value="Jelly Rolls"/>
    <property type="match status" value="1"/>
</dbReference>
<feature type="domain" description="STAS" evidence="7">
    <location>
        <begin position="479"/>
        <end position="578"/>
    </location>
</feature>
<dbReference type="InterPro" id="IPR018490">
    <property type="entry name" value="cNMP-bd_dom_sf"/>
</dbReference>
<feature type="transmembrane region" description="Helical" evidence="5">
    <location>
        <begin position="281"/>
        <end position="303"/>
    </location>
</feature>
<feature type="transmembrane region" description="Helical" evidence="5">
    <location>
        <begin position="185"/>
        <end position="208"/>
    </location>
</feature>
<dbReference type="EMBL" id="VSSS01000027">
    <property type="protein sequence ID" value="TYL94554.1"/>
    <property type="molecule type" value="Genomic_DNA"/>
</dbReference>
<comment type="subcellular location">
    <subcellularLocation>
        <location evidence="1">Membrane</location>
        <topology evidence="1">Multi-pass membrane protein</topology>
    </subcellularLocation>
</comment>
<dbReference type="PANTHER" id="PTHR43310:SF1">
    <property type="entry name" value="SULFATE TRANSPORTER YBAR-RELATED"/>
    <property type="match status" value="1"/>
</dbReference>
<dbReference type="Pfam" id="PF00027">
    <property type="entry name" value="cNMP_binding"/>
    <property type="match status" value="1"/>
</dbReference>
<dbReference type="Pfam" id="PF00916">
    <property type="entry name" value="Sulfate_transp"/>
    <property type="match status" value="1"/>
</dbReference>